<organism evidence="13 14">
    <name type="scientific">Labedaea rhizosphaerae</name>
    <dbReference type="NCBI Taxonomy" id="598644"/>
    <lineage>
        <taxon>Bacteria</taxon>
        <taxon>Bacillati</taxon>
        <taxon>Actinomycetota</taxon>
        <taxon>Actinomycetes</taxon>
        <taxon>Pseudonocardiales</taxon>
        <taxon>Pseudonocardiaceae</taxon>
        <taxon>Labedaea</taxon>
    </lineage>
</organism>
<evidence type="ECO:0000256" key="7">
    <source>
        <dbReference type="ARBA" id="ARBA00023295"/>
    </source>
</evidence>
<evidence type="ECO:0000256" key="12">
    <source>
        <dbReference type="RuleBase" id="RU361175"/>
    </source>
</evidence>
<keyword evidence="8" id="KW-0624">Polysaccharide degradation</keyword>
<dbReference type="AlphaFoldDB" id="A0A4R6SI05"/>
<dbReference type="GO" id="GO:0008422">
    <property type="term" value="F:beta-glucosidase activity"/>
    <property type="evidence" value="ECO:0007669"/>
    <property type="project" value="UniProtKB-EC"/>
</dbReference>
<keyword evidence="4 12" id="KW-0378">Hydrolase</keyword>
<dbReference type="PRINTS" id="PR00131">
    <property type="entry name" value="GLHYDRLASE1"/>
</dbReference>
<comment type="catalytic activity">
    <reaction evidence="1 12">
        <text>Hydrolysis of terminal, non-reducing beta-D-glucosyl residues with release of beta-D-glucose.</text>
        <dbReference type="EC" id="3.2.1.21"/>
    </reaction>
</comment>
<dbReference type="PROSITE" id="PS00572">
    <property type="entry name" value="GLYCOSYL_HYDROL_F1_1"/>
    <property type="match status" value="1"/>
</dbReference>
<comment type="similarity">
    <text evidence="2 12">Belongs to the glycosyl hydrolase 1 family.</text>
</comment>
<evidence type="ECO:0000313" key="13">
    <source>
        <dbReference type="EMBL" id="TDQ01455.1"/>
    </source>
</evidence>
<gene>
    <name evidence="13" type="ORF">EV186_1021323</name>
</gene>
<reference evidence="13 14" key="1">
    <citation type="submission" date="2019-03" db="EMBL/GenBank/DDBJ databases">
        <title>Genomic Encyclopedia of Type Strains, Phase IV (KMG-IV): sequencing the most valuable type-strain genomes for metagenomic binning, comparative biology and taxonomic classification.</title>
        <authorList>
            <person name="Goeker M."/>
        </authorList>
    </citation>
    <scope>NUCLEOTIDE SEQUENCE [LARGE SCALE GENOMIC DNA]</scope>
    <source>
        <strain evidence="13 14">DSM 45361</strain>
    </source>
</reference>
<dbReference type="GO" id="GO:0030245">
    <property type="term" value="P:cellulose catabolic process"/>
    <property type="evidence" value="ECO:0007669"/>
    <property type="project" value="UniProtKB-KW"/>
</dbReference>
<feature type="binding site" evidence="10">
    <location>
        <position position="299"/>
    </location>
    <ligand>
        <name>substrate</name>
    </ligand>
</feature>
<proteinExistence type="inferred from homology"/>
<dbReference type="Gene3D" id="3.20.20.80">
    <property type="entry name" value="Glycosidases"/>
    <property type="match status" value="1"/>
</dbReference>
<keyword evidence="7 12" id="KW-0326">Glycosidase</keyword>
<keyword evidence="5" id="KW-0136">Cellulose degradation</keyword>
<dbReference type="InterPro" id="IPR018120">
    <property type="entry name" value="Glyco_hydro_1_AS"/>
</dbReference>
<dbReference type="SUPFAM" id="SSF51445">
    <property type="entry name" value="(Trans)glycosidases"/>
    <property type="match status" value="1"/>
</dbReference>
<dbReference type="GO" id="GO:0005829">
    <property type="term" value="C:cytosol"/>
    <property type="evidence" value="ECO:0007669"/>
    <property type="project" value="TreeGrafter"/>
</dbReference>
<feature type="binding site" evidence="10">
    <location>
        <position position="174"/>
    </location>
    <ligand>
        <name>substrate</name>
    </ligand>
</feature>
<dbReference type="PANTHER" id="PTHR10353:SF36">
    <property type="entry name" value="LP05116P"/>
    <property type="match status" value="1"/>
</dbReference>
<dbReference type="Pfam" id="PF00232">
    <property type="entry name" value="Glyco_hydro_1"/>
    <property type="match status" value="1"/>
</dbReference>
<dbReference type="FunFam" id="3.20.20.80:FF:000004">
    <property type="entry name" value="Beta-glucosidase 6-phospho-beta-glucosidase"/>
    <property type="match status" value="1"/>
</dbReference>
<feature type="active site" description="Nucleophile" evidence="9 11">
    <location>
        <position position="362"/>
    </location>
</feature>
<evidence type="ECO:0000256" key="2">
    <source>
        <dbReference type="ARBA" id="ARBA00010838"/>
    </source>
</evidence>
<feature type="binding site" evidence="10">
    <location>
        <position position="130"/>
    </location>
    <ligand>
        <name>substrate</name>
    </ligand>
</feature>
<dbReference type="InterPro" id="IPR017736">
    <property type="entry name" value="Glyco_hydro_1_beta-glucosidase"/>
</dbReference>
<dbReference type="OrthoDB" id="9765195at2"/>
<keyword evidence="6" id="KW-0119">Carbohydrate metabolism</keyword>
<dbReference type="InterPro" id="IPR033132">
    <property type="entry name" value="GH_1_N_CS"/>
</dbReference>
<dbReference type="InterPro" id="IPR001360">
    <property type="entry name" value="Glyco_hydro_1"/>
</dbReference>
<evidence type="ECO:0000256" key="10">
    <source>
        <dbReference type="PIRSR" id="PIRSR617736-2"/>
    </source>
</evidence>
<evidence type="ECO:0000256" key="8">
    <source>
        <dbReference type="ARBA" id="ARBA00023326"/>
    </source>
</evidence>
<comment type="caution">
    <text evidence="13">The sequence shown here is derived from an EMBL/GenBank/DDBJ whole genome shotgun (WGS) entry which is preliminary data.</text>
</comment>
<feature type="binding site" evidence="10">
    <location>
        <position position="30"/>
    </location>
    <ligand>
        <name>substrate</name>
    </ligand>
</feature>
<feature type="binding site" evidence="10">
    <location>
        <position position="402"/>
    </location>
    <ligand>
        <name>substrate</name>
    </ligand>
</feature>
<dbReference type="PANTHER" id="PTHR10353">
    <property type="entry name" value="GLYCOSYL HYDROLASE"/>
    <property type="match status" value="1"/>
</dbReference>
<evidence type="ECO:0000256" key="3">
    <source>
        <dbReference type="ARBA" id="ARBA00012744"/>
    </source>
</evidence>
<evidence type="ECO:0000256" key="5">
    <source>
        <dbReference type="ARBA" id="ARBA00023001"/>
    </source>
</evidence>
<sequence>MIVSTETQATRARLRFPAGFTWGSATSAFQIEGSTTVDGRVESIWDRFCATPGAVVNGDTGDPGADHYRLMDRDVALMTELGLDAYRFSVAWPRVLHADGTVNSKGLGFYDRLVDRLLDNGITPCLTLYHWDLPQALEDQGGWANRDTAFRFADYALAVLDRLGDRVVQWHTINEPWCSAFLGYASGRHAPGRQDRTAALAAVHHLLLAHGLGMRAIRERVPAAVAGLALNLYPVAGDADAVRRVDGLQNRIFMDPVFGRGYPNDVLADVRRWWPDDLVRDGDLDTIAAPIDVLGINYYRGYQVSDRGETPDLTWVGSEHVGFHPTGAPVTDSGWDVQPDELTDLLVQVQRDYPEVPLVITENGAAYPGVADEDRVAFVEAHLRAAHAAIDQGVDLRGYFYWSLLDNFEWAEGYAKRFGLVHVDFATQERTLKQSARWYADVIRENGF</sequence>
<dbReference type="NCBIfam" id="TIGR03356">
    <property type="entry name" value="BGL"/>
    <property type="match status" value="1"/>
</dbReference>
<evidence type="ECO:0000256" key="6">
    <source>
        <dbReference type="ARBA" id="ARBA00023277"/>
    </source>
</evidence>
<name>A0A4R6SI05_LABRH</name>
<protein>
    <recommendedName>
        <fullName evidence="3 12">Beta-glucosidase</fullName>
        <ecNumber evidence="3 12">3.2.1.21</ecNumber>
    </recommendedName>
</protein>
<evidence type="ECO:0000256" key="9">
    <source>
        <dbReference type="PIRSR" id="PIRSR617736-1"/>
    </source>
</evidence>
<feature type="active site" description="Proton donor" evidence="9">
    <location>
        <position position="175"/>
    </location>
</feature>
<feature type="binding site" evidence="10">
    <location>
        <begin position="409"/>
        <end position="410"/>
    </location>
    <ligand>
        <name>substrate</name>
    </ligand>
</feature>
<dbReference type="PROSITE" id="PS00653">
    <property type="entry name" value="GLYCOSYL_HYDROL_F1_2"/>
    <property type="match status" value="1"/>
</dbReference>
<dbReference type="InterPro" id="IPR017853">
    <property type="entry name" value="GH"/>
</dbReference>
<dbReference type="RefSeq" id="WP_133850035.1">
    <property type="nucleotide sequence ID" value="NZ_SNXZ01000002.1"/>
</dbReference>
<dbReference type="EMBL" id="SNXZ01000002">
    <property type="protein sequence ID" value="TDQ01455.1"/>
    <property type="molecule type" value="Genomic_DNA"/>
</dbReference>
<evidence type="ECO:0000256" key="1">
    <source>
        <dbReference type="ARBA" id="ARBA00000448"/>
    </source>
</evidence>
<dbReference type="EC" id="3.2.1.21" evidence="3 12"/>
<evidence type="ECO:0000313" key="14">
    <source>
        <dbReference type="Proteomes" id="UP000295444"/>
    </source>
</evidence>
<keyword evidence="14" id="KW-1185">Reference proteome</keyword>
<evidence type="ECO:0000256" key="11">
    <source>
        <dbReference type="PROSITE-ProRule" id="PRU10055"/>
    </source>
</evidence>
<accession>A0A4R6SI05</accession>
<dbReference type="Proteomes" id="UP000295444">
    <property type="component" value="Unassembled WGS sequence"/>
</dbReference>
<evidence type="ECO:0000256" key="4">
    <source>
        <dbReference type="ARBA" id="ARBA00022801"/>
    </source>
</evidence>